<dbReference type="EMBL" id="BMAU01021334">
    <property type="protein sequence ID" value="GFY15195.1"/>
    <property type="molecule type" value="Genomic_DNA"/>
</dbReference>
<organism evidence="1 2">
    <name type="scientific">Trichonephila clavipes</name>
    <name type="common">Golden silk orbweaver</name>
    <name type="synonym">Nephila clavipes</name>
    <dbReference type="NCBI Taxonomy" id="2585209"/>
    <lineage>
        <taxon>Eukaryota</taxon>
        <taxon>Metazoa</taxon>
        <taxon>Ecdysozoa</taxon>
        <taxon>Arthropoda</taxon>
        <taxon>Chelicerata</taxon>
        <taxon>Arachnida</taxon>
        <taxon>Araneae</taxon>
        <taxon>Araneomorphae</taxon>
        <taxon>Entelegynae</taxon>
        <taxon>Araneoidea</taxon>
        <taxon>Nephilidae</taxon>
        <taxon>Trichonephila</taxon>
    </lineage>
</organism>
<evidence type="ECO:0000313" key="1">
    <source>
        <dbReference type="EMBL" id="GFY15195.1"/>
    </source>
</evidence>
<name>A0A8X6SPP8_TRICX</name>
<dbReference type="Proteomes" id="UP000887159">
    <property type="component" value="Unassembled WGS sequence"/>
</dbReference>
<reference evidence="1" key="1">
    <citation type="submission" date="2020-08" db="EMBL/GenBank/DDBJ databases">
        <title>Multicomponent nature underlies the extraordinary mechanical properties of spider dragline silk.</title>
        <authorList>
            <person name="Kono N."/>
            <person name="Nakamura H."/>
            <person name="Mori M."/>
            <person name="Yoshida Y."/>
            <person name="Ohtoshi R."/>
            <person name="Malay A.D."/>
            <person name="Moran D.A.P."/>
            <person name="Tomita M."/>
            <person name="Numata K."/>
            <person name="Arakawa K."/>
        </authorList>
    </citation>
    <scope>NUCLEOTIDE SEQUENCE</scope>
</reference>
<protein>
    <submittedName>
        <fullName evidence="1">Uncharacterized protein</fullName>
    </submittedName>
</protein>
<dbReference type="AlphaFoldDB" id="A0A8X6SPP8"/>
<gene>
    <name evidence="1" type="ORF">TNCV_1570081</name>
</gene>
<proteinExistence type="predicted"/>
<evidence type="ECO:0000313" key="2">
    <source>
        <dbReference type="Proteomes" id="UP000887159"/>
    </source>
</evidence>
<sequence>MPTWVGDYGCVVAVVRCAVPGFVFSTFGNPSASPASQDGVVGLSLAFCTQGCGFDPGPSRGIFMMQKIDSGHVV</sequence>
<accession>A0A8X6SPP8</accession>
<keyword evidence="2" id="KW-1185">Reference proteome</keyword>
<comment type="caution">
    <text evidence="1">The sequence shown here is derived from an EMBL/GenBank/DDBJ whole genome shotgun (WGS) entry which is preliminary data.</text>
</comment>